<evidence type="ECO:0000313" key="2">
    <source>
        <dbReference type="EMBL" id="MBM7130625.1"/>
    </source>
</evidence>
<accession>A0ABS2KHU2</accession>
<evidence type="ECO:0000256" key="1">
    <source>
        <dbReference type="SAM" id="MobiDB-lite"/>
    </source>
</evidence>
<comment type="caution">
    <text evidence="2">The sequence shown here is derived from an EMBL/GenBank/DDBJ whole genome shotgun (WGS) entry which is preliminary data.</text>
</comment>
<gene>
    <name evidence="2" type="ORF">ISS99_13890</name>
</gene>
<protein>
    <submittedName>
        <fullName evidence="2">Uncharacterized protein</fullName>
    </submittedName>
</protein>
<feature type="compositionally biased region" description="Basic and acidic residues" evidence="1">
    <location>
        <begin position="76"/>
        <end position="98"/>
    </location>
</feature>
<proteinExistence type="predicted"/>
<evidence type="ECO:0000313" key="3">
    <source>
        <dbReference type="Proteomes" id="UP001430193"/>
    </source>
</evidence>
<dbReference type="Proteomes" id="UP001430193">
    <property type="component" value="Unassembled WGS sequence"/>
</dbReference>
<name>A0ABS2KHU2_9GAMM</name>
<reference evidence="2" key="1">
    <citation type="submission" date="2020-10" db="EMBL/GenBank/DDBJ databases">
        <title>Phylogeny of dyella-like bacteria.</title>
        <authorList>
            <person name="Fu J."/>
        </authorList>
    </citation>
    <scope>NUCLEOTIDE SEQUENCE</scope>
    <source>
        <strain evidence="2">DHON07</strain>
    </source>
</reference>
<keyword evidence="3" id="KW-1185">Reference proteome</keyword>
<organism evidence="2 3">
    <name type="scientific">Dyella mobilis</name>
    <dbReference type="NCBI Taxonomy" id="1849582"/>
    <lineage>
        <taxon>Bacteria</taxon>
        <taxon>Pseudomonadati</taxon>
        <taxon>Pseudomonadota</taxon>
        <taxon>Gammaproteobacteria</taxon>
        <taxon>Lysobacterales</taxon>
        <taxon>Rhodanobacteraceae</taxon>
        <taxon>Dyella</taxon>
    </lineage>
</organism>
<feature type="region of interest" description="Disordered" evidence="1">
    <location>
        <begin position="65"/>
        <end position="98"/>
    </location>
</feature>
<sequence length="98" mass="10858">MTDTIELLETIGKSAVLRHAPTEELMRELERADASDALKAAAKAGDGSLLGEEFGYKTMRVVDSHAPCREEEDVPEREPAKEDPSRRPHPDQSESAHF</sequence>
<dbReference type="EMBL" id="JADIKF010000039">
    <property type="protein sequence ID" value="MBM7130625.1"/>
    <property type="molecule type" value="Genomic_DNA"/>
</dbReference>